<dbReference type="Proteomes" id="UP000095280">
    <property type="component" value="Unplaced"/>
</dbReference>
<feature type="region of interest" description="Disordered" evidence="5">
    <location>
        <begin position="387"/>
        <end position="408"/>
    </location>
</feature>
<evidence type="ECO:0000256" key="5">
    <source>
        <dbReference type="SAM" id="MobiDB-lite"/>
    </source>
</evidence>
<feature type="region of interest" description="Disordered" evidence="5">
    <location>
        <begin position="323"/>
        <end position="342"/>
    </location>
</feature>
<feature type="region of interest" description="Disordered" evidence="5">
    <location>
        <begin position="429"/>
        <end position="463"/>
    </location>
</feature>
<dbReference type="PROSITE" id="PS51362">
    <property type="entry name" value="TGF_BETA_2"/>
    <property type="match status" value="1"/>
</dbReference>
<dbReference type="InterPro" id="IPR015615">
    <property type="entry name" value="TGF-beta-rel"/>
</dbReference>
<comment type="similarity">
    <text evidence="2 4">Belongs to the TGF-beta family.</text>
</comment>
<evidence type="ECO:0000313" key="7">
    <source>
        <dbReference type="Proteomes" id="UP000095280"/>
    </source>
</evidence>
<name>A0A1I8JQG8_9PLAT</name>
<dbReference type="Gene3D" id="2.10.90.10">
    <property type="entry name" value="Cystine-knot cytokines"/>
    <property type="match status" value="1"/>
</dbReference>
<keyword evidence="3" id="KW-0964">Secreted</keyword>
<dbReference type="PANTHER" id="PTHR11848">
    <property type="entry name" value="TGF-BETA FAMILY"/>
    <property type="match status" value="1"/>
</dbReference>
<dbReference type="WBParaSite" id="snap_masked-unitig_44117-processed-gene-0.0-mRNA-1">
    <property type="protein sequence ID" value="snap_masked-unitig_44117-processed-gene-0.0-mRNA-1"/>
    <property type="gene ID" value="snap_masked-unitig_44117-processed-gene-0.0"/>
</dbReference>
<evidence type="ECO:0000256" key="3">
    <source>
        <dbReference type="ARBA" id="ARBA00022525"/>
    </source>
</evidence>
<feature type="domain" description="TGF-beta family profile" evidence="6">
    <location>
        <begin position="252"/>
        <end position="379"/>
    </location>
</feature>
<keyword evidence="7" id="KW-1185">Reference proteome</keyword>
<comment type="subcellular location">
    <subcellularLocation>
        <location evidence="1">Secreted</location>
    </subcellularLocation>
</comment>
<feature type="compositionally biased region" description="Low complexity" evidence="5">
    <location>
        <begin position="387"/>
        <end position="401"/>
    </location>
</feature>
<feature type="compositionally biased region" description="Low complexity" evidence="5">
    <location>
        <begin position="445"/>
        <end position="463"/>
    </location>
</feature>
<evidence type="ECO:0000313" key="8">
    <source>
        <dbReference type="WBParaSite" id="snap_masked-unitig_44117-processed-gene-0.0-mRNA-1"/>
    </source>
</evidence>
<dbReference type="InterPro" id="IPR001839">
    <property type="entry name" value="TGF-b_C"/>
</dbReference>
<evidence type="ECO:0000256" key="2">
    <source>
        <dbReference type="ARBA" id="ARBA00006656"/>
    </source>
</evidence>
<dbReference type="GO" id="GO:0008083">
    <property type="term" value="F:growth factor activity"/>
    <property type="evidence" value="ECO:0007669"/>
    <property type="project" value="UniProtKB-KW"/>
</dbReference>
<proteinExistence type="inferred from homology"/>
<evidence type="ECO:0000256" key="1">
    <source>
        <dbReference type="ARBA" id="ARBA00004613"/>
    </source>
</evidence>
<dbReference type="AlphaFoldDB" id="A0A1I8JQG8"/>
<accession>A0A1I8JQG8</accession>
<dbReference type="Pfam" id="PF00019">
    <property type="entry name" value="TGF_beta"/>
    <property type="match status" value="1"/>
</dbReference>
<evidence type="ECO:0000256" key="4">
    <source>
        <dbReference type="RuleBase" id="RU000354"/>
    </source>
</evidence>
<protein>
    <submittedName>
        <fullName evidence="8">TGF_BETA_2 domain-containing protein</fullName>
    </submittedName>
</protein>
<dbReference type="InterPro" id="IPR029034">
    <property type="entry name" value="Cystine-knot_cytokine"/>
</dbReference>
<dbReference type="SUPFAM" id="SSF57501">
    <property type="entry name" value="Cystine-knot cytokines"/>
    <property type="match status" value="1"/>
</dbReference>
<dbReference type="GO" id="GO:0005125">
    <property type="term" value="F:cytokine activity"/>
    <property type="evidence" value="ECO:0007669"/>
    <property type="project" value="TreeGrafter"/>
</dbReference>
<reference evidence="8" key="1">
    <citation type="submission" date="2016-11" db="UniProtKB">
        <authorList>
            <consortium name="WormBaseParasite"/>
        </authorList>
    </citation>
    <scope>IDENTIFICATION</scope>
</reference>
<sequence>HRGAARCSCVDCTKLGVGEGRPGRSGAVPYHSDSVVAYADWDCLTRVTSGMPTCTCSERLPSVPGGIVVRRPRSVRRHPRIIKLKLYQVTDPRRRSTPYGNILLSQKLLPRRLPRWVVFQRTTEVGSRAAPLSRDGGREWRPAVSRAAPLYASVVRTADSYWLRAPAVPATLSAGLAAICLLFHAEWLRPGPSTHAPARHLVQRGRRIGTSCSRRLRCTLPMATRRSITARTKAFDSFDPNRYASVYSGGFRHPVQSPIGEVAAQSARAESAAAASQFRVDFATVGWDEWIIGPSGFQRPSSAAGSARSPLGQQFHPSNHAVVQRHHDHLGPHHQQARCRSPAASPASWDVLNMLYYDDNERVVLKQYDDMVALACGCHSDPVSPSAVSSPLSPRLAASSSGVSPALRASSSASGRVCRARQLRLLVSNSSRASSSSRSRRRRSSSSCCSRSRRSCSSSSCSRSASCSSAAAAAAAASSGLRVRK</sequence>
<dbReference type="SMART" id="SM00204">
    <property type="entry name" value="TGFB"/>
    <property type="match status" value="1"/>
</dbReference>
<dbReference type="GO" id="GO:0005615">
    <property type="term" value="C:extracellular space"/>
    <property type="evidence" value="ECO:0007669"/>
    <property type="project" value="TreeGrafter"/>
</dbReference>
<keyword evidence="4" id="KW-0339">Growth factor</keyword>
<organism evidence="7 8">
    <name type="scientific">Macrostomum lignano</name>
    <dbReference type="NCBI Taxonomy" id="282301"/>
    <lineage>
        <taxon>Eukaryota</taxon>
        <taxon>Metazoa</taxon>
        <taxon>Spiralia</taxon>
        <taxon>Lophotrochozoa</taxon>
        <taxon>Platyhelminthes</taxon>
        <taxon>Rhabditophora</taxon>
        <taxon>Macrostomorpha</taxon>
        <taxon>Macrostomida</taxon>
        <taxon>Macrostomidae</taxon>
        <taxon>Macrostomum</taxon>
    </lineage>
</organism>
<evidence type="ECO:0000259" key="6">
    <source>
        <dbReference type="PROSITE" id="PS51362"/>
    </source>
</evidence>